<dbReference type="EMBL" id="QCYY01000631">
    <property type="protein sequence ID" value="ROT83871.1"/>
    <property type="molecule type" value="Genomic_DNA"/>
</dbReference>
<accession>A0A423U577</accession>
<dbReference type="Proteomes" id="UP000283509">
    <property type="component" value="Unassembled WGS sequence"/>
</dbReference>
<proteinExistence type="predicted"/>
<sequence>MADTYMKRPQTSPESEQALPRVQLLGFLAYFESDVSAAEMSCQLHLRDNILRRTQLLLSLLEDYVDFYAQEKFSNSWAVMDAIFSPEVDAQLVLVCDQELECDQVLPRLPSPPSTSPQPEELLQQLLTLSRRYALALELVFLDQSLHEDELDLLERTDQIYRHVQGLVDVIVAQVEQCRVDADDAVVARLAGKLYKGASSDGRNQRGFRTLRQCLLGLRYITSLL</sequence>
<protein>
    <submittedName>
        <fullName evidence="1">Uncharacterized protein</fullName>
    </submittedName>
</protein>
<comment type="caution">
    <text evidence="1">The sequence shown here is derived from an EMBL/GenBank/DDBJ whole genome shotgun (WGS) entry which is preliminary data.</text>
</comment>
<dbReference type="AlphaFoldDB" id="A0A423U577"/>
<evidence type="ECO:0000313" key="2">
    <source>
        <dbReference type="Proteomes" id="UP000283509"/>
    </source>
</evidence>
<keyword evidence="2" id="KW-1185">Reference proteome</keyword>
<evidence type="ECO:0000313" key="1">
    <source>
        <dbReference type="EMBL" id="ROT83871.1"/>
    </source>
</evidence>
<reference evidence="1 2" key="2">
    <citation type="submission" date="2019-01" db="EMBL/GenBank/DDBJ databases">
        <title>The decoding of complex shrimp genome reveals the adaptation for benthos swimmer, frequently molting mechanism and breeding impact on genome.</title>
        <authorList>
            <person name="Sun Y."/>
            <person name="Gao Y."/>
            <person name="Yu Y."/>
        </authorList>
    </citation>
    <scope>NUCLEOTIDE SEQUENCE [LARGE SCALE GENOMIC DNA]</scope>
    <source>
        <tissue evidence="1">Muscle</tissue>
    </source>
</reference>
<dbReference type="OrthoDB" id="6361495at2759"/>
<reference evidence="1 2" key="1">
    <citation type="submission" date="2018-04" db="EMBL/GenBank/DDBJ databases">
        <authorList>
            <person name="Zhang X."/>
            <person name="Yuan J."/>
            <person name="Li F."/>
            <person name="Xiang J."/>
        </authorList>
    </citation>
    <scope>NUCLEOTIDE SEQUENCE [LARGE SCALE GENOMIC DNA]</scope>
    <source>
        <tissue evidence="1">Muscle</tissue>
    </source>
</reference>
<organism evidence="1 2">
    <name type="scientific">Penaeus vannamei</name>
    <name type="common">Whiteleg shrimp</name>
    <name type="synonym">Litopenaeus vannamei</name>
    <dbReference type="NCBI Taxonomy" id="6689"/>
    <lineage>
        <taxon>Eukaryota</taxon>
        <taxon>Metazoa</taxon>
        <taxon>Ecdysozoa</taxon>
        <taxon>Arthropoda</taxon>
        <taxon>Crustacea</taxon>
        <taxon>Multicrustacea</taxon>
        <taxon>Malacostraca</taxon>
        <taxon>Eumalacostraca</taxon>
        <taxon>Eucarida</taxon>
        <taxon>Decapoda</taxon>
        <taxon>Dendrobranchiata</taxon>
        <taxon>Penaeoidea</taxon>
        <taxon>Penaeidae</taxon>
        <taxon>Penaeus</taxon>
    </lineage>
</organism>
<name>A0A423U577_PENVA</name>
<gene>
    <name evidence="1" type="ORF">C7M84_022953</name>
</gene>